<evidence type="ECO:0000256" key="8">
    <source>
        <dbReference type="ARBA" id="ARBA00023263"/>
    </source>
</evidence>
<dbReference type="HOGENOM" id="CLU_091705_4_0_6"/>
<sequence>MLQKGFTLIELMIVVAIIGILSMFALPAYQDYTKRTYVSEGLALASGAKMQVTEAFASTGVWPTENSEAGLGDANTITGQSVTGIEVLEATGYIGDAAAVNTSGTLNAAAKASNILVHYNARVTGDKATDTYKAGTGAGVLVLAPVMYATADEQGSVKWVCQKQDVGAAGNKIESKWLPSACRTEVAG</sequence>
<evidence type="ECO:0000256" key="10">
    <source>
        <dbReference type="SAM" id="Phobius"/>
    </source>
</evidence>
<dbReference type="EMBL" id="AOBV01000006">
    <property type="protein sequence ID" value="ELV08126.1"/>
    <property type="molecule type" value="Genomic_DNA"/>
</dbReference>
<dbReference type="PATRIC" id="fig|1261130.3.peg.801"/>
<name>L8Y0V4_9GAMM</name>
<keyword evidence="4" id="KW-0488">Methylation</keyword>
<evidence type="ECO:0000313" key="11">
    <source>
        <dbReference type="EMBL" id="ELV08126.1"/>
    </source>
</evidence>
<keyword evidence="8 9" id="KW-0281">Fimbrium</keyword>
<dbReference type="RefSeq" id="WP_008315328.1">
    <property type="nucleotide sequence ID" value="NZ_KB372779.1"/>
</dbReference>
<evidence type="ECO:0000256" key="9">
    <source>
        <dbReference type="RuleBase" id="RU000389"/>
    </source>
</evidence>
<dbReference type="GO" id="GO:0043107">
    <property type="term" value="P:type IV pilus-dependent motility"/>
    <property type="evidence" value="ECO:0007669"/>
    <property type="project" value="TreeGrafter"/>
</dbReference>
<dbReference type="InterPro" id="IPR001082">
    <property type="entry name" value="Pilin"/>
</dbReference>
<comment type="caution">
    <text evidence="11">The sequence shown here is derived from an EMBL/GenBank/DDBJ whole genome shotgun (WGS) entry which is preliminary data.</text>
</comment>
<accession>L8Y0V4</accession>
<evidence type="ECO:0000256" key="2">
    <source>
        <dbReference type="ARBA" id="ARBA00004561"/>
    </source>
</evidence>
<dbReference type="InterPro" id="IPR012902">
    <property type="entry name" value="N_methyl_site"/>
</dbReference>
<dbReference type="Gene3D" id="3.30.700.10">
    <property type="entry name" value="Glycoprotein, Type 4 Pilin"/>
    <property type="match status" value="1"/>
</dbReference>
<dbReference type="InterPro" id="IPR045584">
    <property type="entry name" value="Pilin-like"/>
</dbReference>
<dbReference type="OrthoDB" id="115249at2"/>
<dbReference type="PANTHER" id="PTHR30093">
    <property type="entry name" value="GENERAL SECRETION PATHWAY PROTEIN G"/>
    <property type="match status" value="1"/>
</dbReference>
<keyword evidence="7 10" id="KW-0472">Membrane</keyword>
<organism evidence="11 12">
    <name type="scientific">Wohlfahrtiimonas chitiniclastica SH04</name>
    <dbReference type="NCBI Taxonomy" id="1261130"/>
    <lineage>
        <taxon>Bacteria</taxon>
        <taxon>Pseudomonadati</taxon>
        <taxon>Pseudomonadota</taxon>
        <taxon>Gammaproteobacteria</taxon>
        <taxon>Cardiobacteriales</taxon>
        <taxon>Ignatzschineriaceae</taxon>
        <taxon>Wohlfahrtiimonas</taxon>
    </lineage>
</organism>
<dbReference type="AlphaFoldDB" id="L8Y0V4"/>
<evidence type="ECO:0000256" key="7">
    <source>
        <dbReference type="ARBA" id="ARBA00023136"/>
    </source>
</evidence>
<protein>
    <submittedName>
        <fullName evidence="11">Fimbrial protein</fullName>
    </submittedName>
</protein>
<dbReference type="GO" id="GO:0007155">
    <property type="term" value="P:cell adhesion"/>
    <property type="evidence" value="ECO:0007669"/>
    <property type="project" value="InterPro"/>
</dbReference>
<dbReference type="PROSITE" id="PS00409">
    <property type="entry name" value="PROKAR_NTER_METHYL"/>
    <property type="match status" value="1"/>
</dbReference>
<dbReference type="GO" id="GO:0016020">
    <property type="term" value="C:membrane"/>
    <property type="evidence" value="ECO:0007669"/>
    <property type="project" value="UniProtKB-SubCell"/>
</dbReference>
<dbReference type="NCBIfam" id="TIGR02532">
    <property type="entry name" value="IV_pilin_GFxxxE"/>
    <property type="match status" value="1"/>
</dbReference>
<evidence type="ECO:0000256" key="3">
    <source>
        <dbReference type="ARBA" id="ARBA00005233"/>
    </source>
</evidence>
<dbReference type="PANTHER" id="PTHR30093:SF34">
    <property type="entry name" value="PREPILIN PEPTIDASE-DEPENDENT PROTEIN D"/>
    <property type="match status" value="1"/>
</dbReference>
<dbReference type="Proteomes" id="UP000011617">
    <property type="component" value="Unassembled WGS sequence"/>
</dbReference>
<dbReference type="SUPFAM" id="SSF54523">
    <property type="entry name" value="Pili subunits"/>
    <property type="match status" value="1"/>
</dbReference>
<dbReference type="Pfam" id="PF00114">
    <property type="entry name" value="Pilin"/>
    <property type="match status" value="1"/>
</dbReference>
<keyword evidence="12" id="KW-1185">Reference proteome</keyword>
<dbReference type="GO" id="GO:0044096">
    <property type="term" value="C:type IV pilus"/>
    <property type="evidence" value="ECO:0007669"/>
    <property type="project" value="TreeGrafter"/>
</dbReference>
<proteinExistence type="inferred from homology"/>
<evidence type="ECO:0000256" key="6">
    <source>
        <dbReference type="ARBA" id="ARBA00022989"/>
    </source>
</evidence>
<evidence type="ECO:0000313" key="12">
    <source>
        <dbReference type="Proteomes" id="UP000011617"/>
    </source>
</evidence>
<keyword evidence="5 10" id="KW-0812">Transmembrane</keyword>
<reference evidence="11 12" key="1">
    <citation type="journal article" date="2013" name="Genome Announc.">
        <title>Complete Genome Sequence of Wohlfahrtiimonas chitiniclastica Strain SH04, Isolated from Chrysomya megacephala Collected from Pudong International Airport in China.</title>
        <authorList>
            <person name="Cao X.M."/>
            <person name="Chen T."/>
            <person name="Xu L.Z."/>
            <person name="Yao L.S."/>
            <person name="Qi J."/>
            <person name="Zhang X.L."/>
            <person name="Yan Q.L."/>
            <person name="Deng Y.H."/>
            <person name="Guo T.Y."/>
            <person name="Wang J."/>
            <person name="Hu K.X."/>
            <person name="Xu B.L."/>
        </authorList>
    </citation>
    <scope>NUCLEOTIDE SEQUENCE [LARGE SCALE GENOMIC DNA]</scope>
    <source>
        <strain evidence="11 12">SH04</strain>
    </source>
</reference>
<gene>
    <name evidence="11" type="ORF">F387_00365</name>
</gene>
<feature type="transmembrane region" description="Helical" evidence="10">
    <location>
        <begin position="6"/>
        <end position="26"/>
    </location>
</feature>
<evidence type="ECO:0000256" key="1">
    <source>
        <dbReference type="ARBA" id="ARBA00004167"/>
    </source>
</evidence>
<comment type="similarity">
    <text evidence="3 9">Belongs to the N-Me-Phe pilin family.</text>
</comment>
<evidence type="ECO:0000256" key="4">
    <source>
        <dbReference type="ARBA" id="ARBA00022481"/>
    </source>
</evidence>
<dbReference type="Pfam" id="PF07963">
    <property type="entry name" value="N_methyl"/>
    <property type="match status" value="1"/>
</dbReference>
<evidence type="ECO:0000256" key="5">
    <source>
        <dbReference type="ARBA" id="ARBA00022692"/>
    </source>
</evidence>
<comment type="subcellular location">
    <subcellularLocation>
        <location evidence="2">Fimbrium</location>
    </subcellularLocation>
    <subcellularLocation>
        <location evidence="1">Membrane</location>
        <topology evidence="1">Single-pass membrane protein</topology>
    </subcellularLocation>
</comment>
<keyword evidence="6 10" id="KW-1133">Transmembrane helix</keyword>